<evidence type="ECO:0000313" key="2">
    <source>
        <dbReference type="EMBL" id="KAH9365063.1"/>
    </source>
</evidence>
<evidence type="ECO:0000256" key="1">
    <source>
        <dbReference type="SAM" id="MobiDB-lite"/>
    </source>
</evidence>
<dbReference type="Proteomes" id="UP000821853">
    <property type="component" value="Unassembled WGS sequence"/>
</dbReference>
<dbReference type="AlphaFoldDB" id="A0A9J6FQF7"/>
<accession>A0A9J6FQF7</accession>
<sequence>MPEVEMVEGEEIFREEANSPGWTTAVSVPHEGVKGGRRTAAPQGVAKRLEAASRLPRLPRDHIRIIVRPRDGLDIQKVSQIWLAQALAMAVALAPAETEGDIKRNAQAYTGIQQILLSEGSYTVAAYMAAPDNTCKGVIRGVVVLFDGMKVSNYVMCGVSILRCTLYRRQTDVCYCCGASATDGCPSPSKKDQRDTSVASVPGRGRYVTPAGRQHSLSRRRSFSRWRSRFWGRIQNGPTWAD</sequence>
<evidence type="ECO:0000313" key="3">
    <source>
        <dbReference type="Proteomes" id="UP000821853"/>
    </source>
</evidence>
<comment type="caution">
    <text evidence="2">The sequence shown here is derived from an EMBL/GenBank/DDBJ whole genome shotgun (WGS) entry which is preliminary data.</text>
</comment>
<proteinExistence type="predicted"/>
<reference evidence="2 3" key="1">
    <citation type="journal article" date="2020" name="Cell">
        <title>Large-Scale Comparative Analyses of Tick Genomes Elucidate Their Genetic Diversity and Vector Capacities.</title>
        <authorList>
            <consortium name="Tick Genome and Microbiome Consortium (TIGMIC)"/>
            <person name="Jia N."/>
            <person name="Wang J."/>
            <person name="Shi W."/>
            <person name="Du L."/>
            <person name="Sun Y."/>
            <person name="Zhan W."/>
            <person name="Jiang J.F."/>
            <person name="Wang Q."/>
            <person name="Zhang B."/>
            <person name="Ji P."/>
            <person name="Bell-Sakyi L."/>
            <person name="Cui X.M."/>
            <person name="Yuan T.T."/>
            <person name="Jiang B.G."/>
            <person name="Yang W.F."/>
            <person name="Lam T.T."/>
            <person name="Chang Q.C."/>
            <person name="Ding S.J."/>
            <person name="Wang X.J."/>
            <person name="Zhu J.G."/>
            <person name="Ruan X.D."/>
            <person name="Zhao L."/>
            <person name="Wei J.T."/>
            <person name="Ye R.Z."/>
            <person name="Que T.C."/>
            <person name="Du C.H."/>
            <person name="Zhou Y.H."/>
            <person name="Cheng J.X."/>
            <person name="Dai P.F."/>
            <person name="Guo W.B."/>
            <person name="Han X.H."/>
            <person name="Huang E.J."/>
            <person name="Li L.F."/>
            <person name="Wei W."/>
            <person name="Gao Y.C."/>
            <person name="Liu J.Z."/>
            <person name="Shao H.Z."/>
            <person name="Wang X."/>
            <person name="Wang C.C."/>
            <person name="Yang T.C."/>
            <person name="Huo Q.B."/>
            <person name="Li W."/>
            <person name="Chen H.Y."/>
            <person name="Chen S.E."/>
            <person name="Zhou L.G."/>
            <person name="Ni X.B."/>
            <person name="Tian J.H."/>
            <person name="Sheng Y."/>
            <person name="Liu T."/>
            <person name="Pan Y.S."/>
            <person name="Xia L.Y."/>
            <person name="Li J."/>
            <person name="Zhao F."/>
            <person name="Cao W.C."/>
        </authorList>
    </citation>
    <scope>NUCLEOTIDE SEQUENCE [LARGE SCALE GENOMIC DNA]</scope>
    <source>
        <strain evidence="2">HaeL-2018</strain>
    </source>
</reference>
<gene>
    <name evidence="2" type="ORF">HPB48_017836</name>
</gene>
<organism evidence="2 3">
    <name type="scientific">Haemaphysalis longicornis</name>
    <name type="common">Bush tick</name>
    <dbReference type="NCBI Taxonomy" id="44386"/>
    <lineage>
        <taxon>Eukaryota</taxon>
        <taxon>Metazoa</taxon>
        <taxon>Ecdysozoa</taxon>
        <taxon>Arthropoda</taxon>
        <taxon>Chelicerata</taxon>
        <taxon>Arachnida</taxon>
        <taxon>Acari</taxon>
        <taxon>Parasitiformes</taxon>
        <taxon>Ixodida</taxon>
        <taxon>Ixodoidea</taxon>
        <taxon>Ixodidae</taxon>
        <taxon>Haemaphysalinae</taxon>
        <taxon>Haemaphysalis</taxon>
    </lineage>
</organism>
<dbReference type="EMBL" id="JABSTR010000003">
    <property type="protein sequence ID" value="KAH9365063.1"/>
    <property type="molecule type" value="Genomic_DNA"/>
</dbReference>
<name>A0A9J6FQF7_HAELO</name>
<feature type="region of interest" description="Disordered" evidence="1">
    <location>
        <begin position="182"/>
        <end position="221"/>
    </location>
</feature>
<dbReference type="VEuPathDB" id="VectorBase:HLOH_058148"/>
<keyword evidence="3" id="KW-1185">Reference proteome</keyword>
<protein>
    <submittedName>
        <fullName evidence="2">Uncharacterized protein</fullName>
    </submittedName>
</protein>